<evidence type="ECO:0000256" key="2">
    <source>
        <dbReference type="SAM" id="MobiDB-lite"/>
    </source>
</evidence>
<feature type="region of interest" description="Disordered" evidence="2">
    <location>
        <begin position="158"/>
        <end position="180"/>
    </location>
</feature>
<sequence>MASSEGGYKGKLALRRMEDAKLPPTSRILAAKGLAPLDPYTAIALAEAKECKTRAEADAAEALRRKSETRRALDEQVRLKKEREQLEKMDGAWIEESQRQLKDWQEAEQKKKAAVVGRNQAVKEQLGLQLEEKKRAKDTELAQQREYEINLLKGVQREMEEERKKEAARKAEEKRNMEAVISQNVKNKALAEDKIQREKDYLRKKEQEAKEREERMVLQRARAEEERLAKVGSGRGSEGGETMQQRQERIAREDEARADARIAKDAADAIAKEAAKKAIHEKMKKECLDTLGMQLRDKEMRKQEDEKLHESLSVHARQEERLYHESEQQRKEQIKAKNLAYAAELKEQIKMERERKLLEPFEISKAEREINRGLLEKLSTQMTTSAKR</sequence>
<evidence type="ECO:0000256" key="1">
    <source>
        <dbReference type="SAM" id="Coils"/>
    </source>
</evidence>
<gene>
    <name evidence="3" type="ORF">EHUX00137_LOCUS4602</name>
</gene>
<dbReference type="AlphaFoldDB" id="A0A7S3RMN5"/>
<proteinExistence type="predicted"/>
<name>A0A7S3RMN5_EMIHU</name>
<feature type="compositionally biased region" description="Basic and acidic residues" evidence="2">
    <location>
        <begin position="158"/>
        <end position="177"/>
    </location>
</feature>
<dbReference type="EMBL" id="HBIR01006721">
    <property type="protein sequence ID" value="CAE0528798.1"/>
    <property type="molecule type" value="Transcribed_RNA"/>
</dbReference>
<feature type="compositionally biased region" description="Basic and acidic residues" evidence="2">
    <location>
        <begin position="205"/>
        <end position="229"/>
    </location>
</feature>
<protein>
    <recommendedName>
        <fullName evidence="4">Trichohyalin-plectin-homology domain-containing protein</fullName>
    </recommendedName>
</protein>
<evidence type="ECO:0000313" key="3">
    <source>
        <dbReference type="EMBL" id="CAE0528798.1"/>
    </source>
</evidence>
<reference evidence="3" key="1">
    <citation type="submission" date="2021-01" db="EMBL/GenBank/DDBJ databases">
        <authorList>
            <person name="Corre E."/>
            <person name="Pelletier E."/>
            <person name="Niang G."/>
            <person name="Scheremetjew M."/>
            <person name="Finn R."/>
            <person name="Kale V."/>
            <person name="Holt S."/>
            <person name="Cochrane G."/>
            <person name="Meng A."/>
            <person name="Brown T."/>
            <person name="Cohen L."/>
        </authorList>
    </citation>
    <scope>NUCLEOTIDE SEQUENCE</scope>
    <source>
        <strain evidence="3">379</strain>
    </source>
</reference>
<evidence type="ECO:0008006" key="4">
    <source>
        <dbReference type="Google" id="ProtNLM"/>
    </source>
</evidence>
<accession>A0A7S3RMN5</accession>
<feature type="region of interest" description="Disordered" evidence="2">
    <location>
        <begin position="205"/>
        <end position="257"/>
    </location>
</feature>
<keyword evidence="1" id="KW-0175">Coiled coil</keyword>
<feature type="coiled-coil region" evidence="1">
    <location>
        <begin position="45"/>
        <end position="114"/>
    </location>
</feature>
<feature type="region of interest" description="Disordered" evidence="2">
    <location>
        <begin position="300"/>
        <end position="331"/>
    </location>
</feature>
<feature type="compositionally biased region" description="Basic and acidic residues" evidence="2">
    <location>
        <begin position="246"/>
        <end position="257"/>
    </location>
</feature>
<organism evidence="3">
    <name type="scientific">Emiliania huxleyi</name>
    <name type="common">Coccolithophore</name>
    <name type="synonym">Pontosphaera huxleyi</name>
    <dbReference type="NCBI Taxonomy" id="2903"/>
    <lineage>
        <taxon>Eukaryota</taxon>
        <taxon>Haptista</taxon>
        <taxon>Haptophyta</taxon>
        <taxon>Prymnesiophyceae</taxon>
        <taxon>Isochrysidales</taxon>
        <taxon>Noelaerhabdaceae</taxon>
        <taxon>Emiliania</taxon>
    </lineage>
</organism>